<dbReference type="EC" id="2.1.1.163" evidence="5"/>
<comment type="similarity">
    <text evidence="5">Belongs to the class I-like SAM-binding methyltransferase superfamily. MenG/UbiE family.</text>
</comment>
<feature type="binding site" evidence="5">
    <location>
        <position position="63"/>
    </location>
    <ligand>
        <name>S-adenosyl-L-methionine</name>
        <dbReference type="ChEBI" id="CHEBI:59789"/>
    </ligand>
</feature>
<feature type="binding site" evidence="5">
    <location>
        <position position="129"/>
    </location>
    <ligand>
        <name>S-adenosyl-L-methionine</name>
        <dbReference type="ChEBI" id="CHEBI:59789"/>
    </ligand>
</feature>
<reference evidence="6 7" key="1">
    <citation type="submission" date="2009-04" db="EMBL/GenBank/DDBJ databases">
        <authorList>
            <person name="Sebastian Y."/>
            <person name="Madupu R."/>
            <person name="Durkin A.S."/>
            <person name="Torralba M."/>
            <person name="Methe B."/>
            <person name="Sutton G.G."/>
            <person name="Strausberg R.L."/>
            <person name="Nelson K.E."/>
        </authorList>
    </citation>
    <scope>NUCLEOTIDE SEQUENCE [LARGE SCALE GENOMIC DNA]</scope>
    <source>
        <strain evidence="7">ATCC 35406 / BCRC 14492 / JCM 8526 / NCTC 13058 / HG 370</strain>
    </source>
</reference>
<dbReference type="eggNOG" id="COG2226">
    <property type="taxonomic scope" value="Bacteria"/>
</dbReference>
<evidence type="ECO:0000256" key="3">
    <source>
        <dbReference type="ARBA" id="ARBA00022679"/>
    </source>
</evidence>
<dbReference type="GO" id="GO:0043770">
    <property type="term" value="F:demethylmenaquinone methyltransferase activity"/>
    <property type="evidence" value="ECO:0007669"/>
    <property type="project" value="UniProtKB-UniRule"/>
</dbReference>
<keyword evidence="1 5" id="KW-0474">Menaquinone biosynthesis</keyword>
<dbReference type="CDD" id="cd02440">
    <property type="entry name" value="AdoMet_MTases"/>
    <property type="match status" value="1"/>
</dbReference>
<evidence type="ECO:0000313" key="7">
    <source>
        <dbReference type="Proteomes" id="UP000004295"/>
    </source>
</evidence>
<evidence type="ECO:0000256" key="2">
    <source>
        <dbReference type="ARBA" id="ARBA00022603"/>
    </source>
</evidence>
<comment type="catalytic activity">
    <reaction evidence="5">
        <text>a 2-demethylmenaquinol + S-adenosyl-L-methionine = a menaquinol + S-adenosyl-L-homocysteine + H(+)</text>
        <dbReference type="Rhea" id="RHEA:42640"/>
        <dbReference type="Rhea" id="RHEA-COMP:9539"/>
        <dbReference type="Rhea" id="RHEA-COMP:9563"/>
        <dbReference type="ChEBI" id="CHEBI:15378"/>
        <dbReference type="ChEBI" id="CHEBI:18151"/>
        <dbReference type="ChEBI" id="CHEBI:55437"/>
        <dbReference type="ChEBI" id="CHEBI:57856"/>
        <dbReference type="ChEBI" id="CHEBI:59789"/>
        <dbReference type="EC" id="2.1.1.163"/>
    </reaction>
</comment>
<organism evidence="6 7">
    <name type="scientific">Porphyromonas endodontalis (strain ATCC 35406 / DSM 24491 / JCM 8526 / CCUG 16442 / BCRC 14492 / NCTC 13058 / HG 370)</name>
    <name type="common">Bacteroides endodontalis</name>
    <dbReference type="NCBI Taxonomy" id="553175"/>
    <lineage>
        <taxon>Bacteria</taxon>
        <taxon>Pseudomonadati</taxon>
        <taxon>Bacteroidota</taxon>
        <taxon>Bacteroidia</taxon>
        <taxon>Bacteroidales</taxon>
        <taxon>Porphyromonadaceae</taxon>
        <taxon>Porphyromonas</taxon>
    </lineage>
</organism>
<dbReference type="GO" id="GO:0009234">
    <property type="term" value="P:menaquinone biosynthetic process"/>
    <property type="evidence" value="ECO:0007669"/>
    <property type="project" value="UniProtKB-UniRule"/>
</dbReference>
<keyword evidence="3 5" id="KW-0808">Transferase</keyword>
<dbReference type="PANTHER" id="PTHR43591:SF24">
    <property type="entry name" value="2-METHOXY-6-POLYPRENYL-1,4-BENZOQUINOL METHYLASE, MITOCHONDRIAL"/>
    <property type="match status" value="1"/>
</dbReference>
<accession>C3J8N5</accession>
<comment type="caution">
    <text evidence="6">The sequence shown here is derived from an EMBL/GenBank/DDBJ whole genome shotgun (WGS) entry which is preliminary data.</text>
</comment>
<dbReference type="InterPro" id="IPR023576">
    <property type="entry name" value="UbiE/COQ5_MeTrFase_CS"/>
</dbReference>
<comment type="pathway">
    <text evidence="5">Quinol/quinone metabolism; menaquinone biosynthesis; menaquinol from 1,4-dihydroxy-2-naphthoate: step 2/2.</text>
</comment>
<evidence type="ECO:0000256" key="1">
    <source>
        <dbReference type="ARBA" id="ARBA00022428"/>
    </source>
</evidence>
<feature type="binding site" evidence="5">
    <location>
        <begin position="112"/>
        <end position="113"/>
    </location>
    <ligand>
        <name>S-adenosyl-L-methionine</name>
        <dbReference type="ChEBI" id="CHEBI:59789"/>
    </ligand>
</feature>
<dbReference type="InterPro" id="IPR004033">
    <property type="entry name" value="UbiE/COQ5_MeTrFase"/>
</dbReference>
<comment type="function">
    <text evidence="5">Methyltransferase required for the conversion of demethylmenaquinol (DMKH2) to menaquinol (MKH2).</text>
</comment>
<sequence length="239" mass="26875">MDQATPTTGKTERIRRMFDGIADRYDFANKLMTLGIDRLWRRRTARWVASHSPHKILDVAVGTADLSMELTRQCPALEQITGVDISEGMLQKGREKIAQKAPQANIQLEQANCEALPYKEESFDAVVSSFGVRNFEHLAQGLEEMCRVTRPGGVIAILELSVPRNPILRCGYTLWTHTFIPLVGSLFAHNRGAYNYLPRSVRQVPQYEAFTKMLLEAGYGKAEYKAFSGGIATLYYAIK</sequence>
<keyword evidence="2 5" id="KW-0489">Methyltransferase</keyword>
<protein>
    <recommendedName>
        <fullName evidence="5">Demethylmenaquinone methyltransferase</fullName>
        <ecNumber evidence="5">2.1.1.163</ecNumber>
    </recommendedName>
</protein>
<dbReference type="EMBL" id="ACNN01000007">
    <property type="protein sequence ID" value="EEN83387.1"/>
    <property type="molecule type" value="Genomic_DNA"/>
</dbReference>
<dbReference type="PANTHER" id="PTHR43591">
    <property type="entry name" value="METHYLTRANSFERASE"/>
    <property type="match status" value="1"/>
</dbReference>
<dbReference type="AlphaFoldDB" id="C3J8N5"/>
<dbReference type="GeneID" id="93364984"/>
<dbReference type="InterPro" id="IPR029063">
    <property type="entry name" value="SAM-dependent_MTases_sf"/>
</dbReference>
<proteinExistence type="inferred from homology"/>
<gene>
    <name evidence="5" type="primary">menG</name>
    <name evidence="6" type="ORF">POREN0001_0554</name>
</gene>
<dbReference type="RefSeq" id="WP_004332423.1">
    <property type="nucleotide sequence ID" value="NZ_ACNN01000007.1"/>
</dbReference>
<keyword evidence="4 5" id="KW-0949">S-adenosyl-L-methionine</keyword>
<evidence type="ECO:0000256" key="5">
    <source>
        <dbReference type="HAMAP-Rule" id="MF_01813"/>
    </source>
</evidence>
<dbReference type="Gene3D" id="3.40.50.150">
    <property type="entry name" value="Vaccinia Virus protein VP39"/>
    <property type="match status" value="1"/>
</dbReference>
<dbReference type="NCBIfam" id="NF001244">
    <property type="entry name" value="PRK00216.1-5"/>
    <property type="match status" value="1"/>
</dbReference>
<dbReference type="NCBIfam" id="TIGR01934">
    <property type="entry name" value="MenG_MenH_UbiE"/>
    <property type="match status" value="1"/>
</dbReference>
<dbReference type="STRING" id="553175.POREN0001_0554"/>
<feature type="binding site" evidence="5">
    <location>
        <position position="84"/>
    </location>
    <ligand>
        <name>S-adenosyl-L-methionine</name>
        <dbReference type="ChEBI" id="CHEBI:59789"/>
    </ligand>
</feature>
<dbReference type="PROSITE" id="PS01184">
    <property type="entry name" value="UBIE_2"/>
    <property type="match status" value="1"/>
</dbReference>
<dbReference type="UniPathway" id="UPA00079">
    <property type="reaction ID" value="UER00169"/>
</dbReference>
<dbReference type="Pfam" id="PF01209">
    <property type="entry name" value="Ubie_methyltran"/>
    <property type="match status" value="1"/>
</dbReference>
<dbReference type="HAMAP" id="MF_01813">
    <property type="entry name" value="MenG_UbiE_methyltr"/>
    <property type="match status" value="1"/>
</dbReference>
<keyword evidence="6" id="KW-0830">Ubiquinone</keyword>
<keyword evidence="7" id="KW-1185">Reference proteome</keyword>
<dbReference type="SUPFAM" id="SSF53335">
    <property type="entry name" value="S-adenosyl-L-methionine-dependent methyltransferases"/>
    <property type="match status" value="1"/>
</dbReference>
<evidence type="ECO:0000313" key="6">
    <source>
        <dbReference type="EMBL" id="EEN83387.1"/>
    </source>
</evidence>
<name>C3J8N5_POREA</name>
<evidence type="ECO:0000256" key="4">
    <source>
        <dbReference type="ARBA" id="ARBA00022691"/>
    </source>
</evidence>
<dbReference type="PROSITE" id="PS51608">
    <property type="entry name" value="SAM_MT_UBIE"/>
    <property type="match status" value="1"/>
</dbReference>
<dbReference type="GO" id="GO:0032259">
    <property type="term" value="P:methylation"/>
    <property type="evidence" value="ECO:0007669"/>
    <property type="project" value="UniProtKB-KW"/>
</dbReference>
<dbReference type="Proteomes" id="UP000004295">
    <property type="component" value="Unassembled WGS sequence"/>
</dbReference>